<keyword evidence="3" id="KW-1185">Reference proteome</keyword>
<reference evidence="2 3" key="1">
    <citation type="submission" date="2023-03" db="EMBL/GenBank/DDBJ databases">
        <title>WGS of Gossypium arboreum.</title>
        <authorList>
            <person name="Yu D."/>
        </authorList>
    </citation>
    <scope>NUCLEOTIDE SEQUENCE [LARGE SCALE GENOMIC DNA]</scope>
    <source>
        <tissue evidence="2">Leaf</tissue>
    </source>
</reference>
<comment type="caution">
    <text evidence="2">The sequence shown here is derived from an EMBL/GenBank/DDBJ whole genome shotgun (WGS) entry which is preliminary data.</text>
</comment>
<proteinExistence type="predicted"/>
<dbReference type="EMBL" id="JARKNE010000001">
    <property type="protein sequence ID" value="KAK5845137.1"/>
    <property type="molecule type" value="Genomic_DNA"/>
</dbReference>
<name>A0ABR0R1Y3_GOSAR</name>
<evidence type="ECO:0000256" key="1">
    <source>
        <dbReference type="SAM" id="MobiDB-lite"/>
    </source>
</evidence>
<organism evidence="2 3">
    <name type="scientific">Gossypium arboreum</name>
    <name type="common">Tree cotton</name>
    <name type="synonym">Gossypium nanking</name>
    <dbReference type="NCBI Taxonomy" id="29729"/>
    <lineage>
        <taxon>Eukaryota</taxon>
        <taxon>Viridiplantae</taxon>
        <taxon>Streptophyta</taxon>
        <taxon>Embryophyta</taxon>
        <taxon>Tracheophyta</taxon>
        <taxon>Spermatophyta</taxon>
        <taxon>Magnoliopsida</taxon>
        <taxon>eudicotyledons</taxon>
        <taxon>Gunneridae</taxon>
        <taxon>Pentapetalae</taxon>
        <taxon>rosids</taxon>
        <taxon>malvids</taxon>
        <taxon>Malvales</taxon>
        <taxon>Malvaceae</taxon>
        <taxon>Malvoideae</taxon>
        <taxon>Gossypium</taxon>
    </lineage>
</organism>
<evidence type="ECO:0000313" key="2">
    <source>
        <dbReference type="EMBL" id="KAK5845137.1"/>
    </source>
</evidence>
<gene>
    <name evidence="2" type="ORF">PVK06_001291</name>
</gene>
<accession>A0ABR0R1Y3</accession>
<feature type="region of interest" description="Disordered" evidence="1">
    <location>
        <begin position="109"/>
        <end position="137"/>
    </location>
</feature>
<sequence>MKRNYALDAMVMALKEEIMVTTKALSTRIQNLDRELTLHGVAVGNRVLSATLNCEDVPKQKEFARTRSACDMDNFLWRIEHYFRAKGIMEDVSKGKTSLSLPSLRVYEGNHEEDNDSGNGNPGRNGKPQVRKKKSNKKRGKLRCFLCDSLHLLKKCPKKFMLSKKDKLKGKAVRLHSNVRGVKAKKAKRDDVSDKEPKKFGLSNRTFEANGAKRSKKKRVKCFLYYGSRELRNCPKQIMVKEKATSELLESSKGLPLKEVVILPSDLGEKVEMKTVKLRPMRLNSSKATKLSSRRRGFH</sequence>
<evidence type="ECO:0000313" key="3">
    <source>
        <dbReference type="Proteomes" id="UP001358586"/>
    </source>
</evidence>
<protein>
    <submittedName>
        <fullName evidence="2">Uncharacterized protein</fullName>
    </submittedName>
</protein>
<dbReference type="Proteomes" id="UP001358586">
    <property type="component" value="Chromosome 1"/>
</dbReference>